<protein>
    <submittedName>
        <fullName evidence="1">Uncharacterized protein</fullName>
    </submittedName>
</protein>
<accession>A0ACC2WUT7</accession>
<name>A0ACC2WUT7_9TREE</name>
<evidence type="ECO:0000313" key="2">
    <source>
        <dbReference type="Proteomes" id="UP001230649"/>
    </source>
</evidence>
<keyword evidence="2" id="KW-1185">Reference proteome</keyword>
<gene>
    <name evidence="1" type="ORF">QFC20_001193</name>
</gene>
<dbReference type="Proteomes" id="UP001230649">
    <property type="component" value="Unassembled WGS sequence"/>
</dbReference>
<reference evidence="1" key="1">
    <citation type="submission" date="2023-04" db="EMBL/GenBank/DDBJ databases">
        <title>Draft Genome sequencing of Naganishia species isolated from polar environments using Oxford Nanopore Technology.</title>
        <authorList>
            <person name="Leo P."/>
            <person name="Venkateswaran K."/>
        </authorList>
    </citation>
    <scope>NUCLEOTIDE SEQUENCE</scope>
    <source>
        <strain evidence="1">MNA-CCFEE 5262</strain>
    </source>
</reference>
<comment type="caution">
    <text evidence="1">The sequence shown here is derived from an EMBL/GenBank/DDBJ whole genome shotgun (WGS) entry which is preliminary data.</text>
</comment>
<proteinExistence type="predicted"/>
<evidence type="ECO:0000313" key="1">
    <source>
        <dbReference type="EMBL" id="KAJ9114822.1"/>
    </source>
</evidence>
<organism evidence="1 2">
    <name type="scientific">Naganishia adeliensis</name>
    <dbReference type="NCBI Taxonomy" id="92952"/>
    <lineage>
        <taxon>Eukaryota</taxon>
        <taxon>Fungi</taxon>
        <taxon>Dikarya</taxon>
        <taxon>Basidiomycota</taxon>
        <taxon>Agaricomycotina</taxon>
        <taxon>Tremellomycetes</taxon>
        <taxon>Filobasidiales</taxon>
        <taxon>Filobasidiaceae</taxon>
        <taxon>Naganishia</taxon>
    </lineage>
</organism>
<dbReference type="EMBL" id="JASBWS010000007">
    <property type="protein sequence ID" value="KAJ9114822.1"/>
    <property type="molecule type" value="Genomic_DNA"/>
</dbReference>
<sequence>MTSPYPSSLSPGLAPVASPRGPPTPGSTIAPTDRPALSTRTGGSHLHPGSSRWATSTSRAGSVYNFGSVAATSVHLHQANPEEFEKALEDFVERQVPDLEELLMEVVYGIDHAFDSGHSPVVTERKFQQRESPRLFSNNTLILESVQATLQNLLTATRHTGVAGIPISSPKSEEGTAPASQLAKLTQLAAQVERATEGCYEQRQTIRDGAQALSEIMRKG</sequence>